<feature type="transmembrane region" description="Helical" evidence="6">
    <location>
        <begin position="266"/>
        <end position="289"/>
    </location>
</feature>
<dbReference type="InterPro" id="IPR025423">
    <property type="entry name" value="TMEM205-like"/>
</dbReference>
<name>A0A482X1Q0_LAOST</name>
<evidence type="ECO:0000256" key="6">
    <source>
        <dbReference type="SAM" id="Phobius"/>
    </source>
</evidence>
<dbReference type="Pfam" id="PF13664">
    <property type="entry name" value="DUF4149"/>
    <property type="match status" value="1"/>
</dbReference>
<feature type="domain" description="TMEM205-like" evidence="7">
    <location>
        <begin position="132"/>
        <end position="225"/>
    </location>
</feature>
<evidence type="ECO:0000259" key="7">
    <source>
        <dbReference type="Pfam" id="PF13664"/>
    </source>
</evidence>
<evidence type="ECO:0000256" key="2">
    <source>
        <dbReference type="ARBA" id="ARBA00022692"/>
    </source>
</evidence>
<feature type="transmembrane region" description="Helical" evidence="6">
    <location>
        <begin position="198"/>
        <end position="218"/>
    </location>
</feature>
<dbReference type="PANTHER" id="PTHR23241:SF102">
    <property type="entry name" value="LD23009P"/>
    <property type="match status" value="1"/>
</dbReference>
<dbReference type="GO" id="GO:0016020">
    <property type="term" value="C:membrane"/>
    <property type="evidence" value="ECO:0007669"/>
    <property type="project" value="UniProtKB-SubCell"/>
</dbReference>
<dbReference type="InterPro" id="IPR053009">
    <property type="entry name" value="Xanthocillin_Biosynth-Assoc"/>
</dbReference>
<reference evidence="8 9" key="1">
    <citation type="journal article" date="2017" name="Gigascience">
        <title>Genome sequence of the small brown planthopper, Laodelphax striatellus.</title>
        <authorList>
            <person name="Zhu J."/>
            <person name="Jiang F."/>
            <person name="Wang X."/>
            <person name="Yang P."/>
            <person name="Bao Y."/>
            <person name="Zhao W."/>
            <person name="Wang W."/>
            <person name="Lu H."/>
            <person name="Wang Q."/>
            <person name="Cui N."/>
            <person name="Li J."/>
            <person name="Chen X."/>
            <person name="Luo L."/>
            <person name="Yu J."/>
            <person name="Kang L."/>
            <person name="Cui F."/>
        </authorList>
    </citation>
    <scope>NUCLEOTIDE SEQUENCE [LARGE SCALE GENOMIC DNA]</scope>
    <source>
        <strain evidence="8">Lst14</strain>
    </source>
</reference>
<keyword evidence="3 6" id="KW-1133">Transmembrane helix</keyword>
<keyword evidence="4 6" id="KW-0472">Membrane</keyword>
<feature type="transmembrane region" description="Helical" evidence="6">
    <location>
        <begin position="96"/>
        <end position="114"/>
    </location>
</feature>
<feature type="region of interest" description="Disordered" evidence="5">
    <location>
        <begin position="1"/>
        <end position="22"/>
    </location>
</feature>
<dbReference type="STRING" id="195883.A0A482X1Q0"/>
<sequence>MCARTDGSNKNNSGGDSDKTTNTVYYHHTELPPIQHDEVKEAAASSAAAPAVYSGPDTLAILTAHQRNALHMIHDAIDKFQTSNYYKILFRTTQPAHVISIISVATVASLLYSSEKNQWSSSPFTILLYLAAFSVHCGSQFWMTFISGLSLYFNLPRHVFGSVQKVLFPKYFGLNSFLSALILISFNRFSHQWDTATVIQEILLFTCFMIELTIRLYAVPPLLQLITAKTEMELTAGVGQEVGFHDLGPLKSCPHYLAVHSSFRRVHLYVAIGNILSLVCTALHLQYIAQYCVFIY</sequence>
<dbReference type="OrthoDB" id="1641132at2759"/>
<evidence type="ECO:0000256" key="1">
    <source>
        <dbReference type="ARBA" id="ARBA00004370"/>
    </source>
</evidence>
<evidence type="ECO:0000256" key="5">
    <source>
        <dbReference type="SAM" id="MobiDB-lite"/>
    </source>
</evidence>
<dbReference type="InParanoid" id="A0A482X1Q0"/>
<feature type="transmembrane region" description="Helical" evidence="6">
    <location>
        <begin position="126"/>
        <end position="155"/>
    </location>
</feature>
<comment type="caution">
    <text evidence="8">The sequence shown here is derived from an EMBL/GenBank/DDBJ whole genome shotgun (WGS) entry which is preliminary data.</text>
</comment>
<keyword evidence="2 6" id="KW-0812">Transmembrane</keyword>
<dbReference type="AlphaFoldDB" id="A0A482X1Q0"/>
<evidence type="ECO:0000256" key="4">
    <source>
        <dbReference type="ARBA" id="ARBA00023136"/>
    </source>
</evidence>
<dbReference type="Proteomes" id="UP000291343">
    <property type="component" value="Unassembled WGS sequence"/>
</dbReference>
<keyword evidence="9" id="KW-1185">Reference proteome</keyword>
<gene>
    <name evidence="8" type="ORF">LSTR_LSTR000453</name>
</gene>
<protein>
    <recommendedName>
        <fullName evidence="7">TMEM205-like domain-containing protein</fullName>
    </recommendedName>
</protein>
<comment type="subcellular location">
    <subcellularLocation>
        <location evidence="1">Membrane</location>
    </subcellularLocation>
</comment>
<evidence type="ECO:0000256" key="3">
    <source>
        <dbReference type="ARBA" id="ARBA00022989"/>
    </source>
</evidence>
<organism evidence="8 9">
    <name type="scientific">Laodelphax striatellus</name>
    <name type="common">Small brown planthopper</name>
    <name type="synonym">Delphax striatella</name>
    <dbReference type="NCBI Taxonomy" id="195883"/>
    <lineage>
        <taxon>Eukaryota</taxon>
        <taxon>Metazoa</taxon>
        <taxon>Ecdysozoa</taxon>
        <taxon>Arthropoda</taxon>
        <taxon>Hexapoda</taxon>
        <taxon>Insecta</taxon>
        <taxon>Pterygota</taxon>
        <taxon>Neoptera</taxon>
        <taxon>Paraneoptera</taxon>
        <taxon>Hemiptera</taxon>
        <taxon>Auchenorrhyncha</taxon>
        <taxon>Fulgoroidea</taxon>
        <taxon>Delphacidae</taxon>
        <taxon>Criomorphinae</taxon>
        <taxon>Laodelphax</taxon>
    </lineage>
</organism>
<evidence type="ECO:0000313" key="8">
    <source>
        <dbReference type="EMBL" id="RZF39805.1"/>
    </source>
</evidence>
<feature type="transmembrane region" description="Helical" evidence="6">
    <location>
        <begin position="167"/>
        <end position="186"/>
    </location>
</feature>
<proteinExistence type="predicted"/>
<dbReference type="PANTHER" id="PTHR23241">
    <property type="entry name" value="LATE EMBRYOGENESIS ABUNDANT PLANTS LEA-RELATED"/>
    <property type="match status" value="1"/>
</dbReference>
<evidence type="ECO:0000313" key="9">
    <source>
        <dbReference type="Proteomes" id="UP000291343"/>
    </source>
</evidence>
<dbReference type="EMBL" id="QKKF02019547">
    <property type="protein sequence ID" value="RZF39805.1"/>
    <property type="molecule type" value="Genomic_DNA"/>
</dbReference>
<accession>A0A482X1Q0</accession>